<feature type="region of interest" description="Disordered" evidence="1">
    <location>
        <begin position="343"/>
        <end position="399"/>
    </location>
</feature>
<dbReference type="OrthoDB" id="265338at2759"/>
<gene>
    <name evidence="3" type="ORF">MOQ_006206</name>
</gene>
<evidence type="ECO:0000313" key="3">
    <source>
        <dbReference type="EMBL" id="EKF29992.1"/>
    </source>
</evidence>
<reference evidence="3 4" key="1">
    <citation type="journal article" date="2012" name="BMC Genomics">
        <title>Comparative genomic analysis of human infective Trypanosoma cruzi lineages with the bat-restricted subspecies T. cruzi marinkellei.</title>
        <authorList>
            <person name="Franzen O."/>
            <person name="Talavera-Lopez C."/>
            <person name="Ochaya S."/>
            <person name="Butler C.E."/>
            <person name="Messenger L.A."/>
            <person name="Lewis M.D."/>
            <person name="Llewellyn M.S."/>
            <person name="Marinkelle C.J."/>
            <person name="Tyler K.M."/>
            <person name="Miles M.A."/>
            <person name="Andersson B."/>
        </authorList>
    </citation>
    <scope>NUCLEOTIDE SEQUENCE [LARGE SCALE GENOMIC DNA]</scope>
    <source>
        <strain evidence="3 4">B7</strain>
    </source>
</reference>
<keyword evidence="2" id="KW-0812">Transmembrane</keyword>
<feature type="compositionally biased region" description="Acidic residues" evidence="1">
    <location>
        <begin position="89"/>
        <end position="138"/>
    </location>
</feature>
<feature type="compositionally biased region" description="Gly residues" evidence="1">
    <location>
        <begin position="354"/>
        <end position="380"/>
    </location>
</feature>
<evidence type="ECO:0000256" key="1">
    <source>
        <dbReference type="SAM" id="MobiDB-lite"/>
    </source>
</evidence>
<keyword evidence="2" id="KW-0472">Membrane</keyword>
<feature type="region of interest" description="Disordered" evidence="1">
    <location>
        <begin position="86"/>
        <end position="151"/>
    </location>
</feature>
<protein>
    <submittedName>
        <fullName evidence="3">Uncharacterized protein</fullName>
    </submittedName>
</protein>
<keyword evidence="2" id="KW-1133">Transmembrane helix</keyword>
<dbReference type="EMBL" id="AHKC01012504">
    <property type="protein sequence ID" value="EKF29992.1"/>
    <property type="molecule type" value="Genomic_DNA"/>
</dbReference>
<feature type="transmembrane region" description="Helical" evidence="2">
    <location>
        <begin position="438"/>
        <end position="457"/>
    </location>
</feature>
<comment type="caution">
    <text evidence="3">The sequence shown here is derived from an EMBL/GenBank/DDBJ whole genome shotgun (WGS) entry which is preliminary data.</text>
</comment>
<organism evidence="3 4">
    <name type="scientific">Trypanosoma cruzi marinkellei</name>
    <dbReference type="NCBI Taxonomy" id="85056"/>
    <lineage>
        <taxon>Eukaryota</taxon>
        <taxon>Discoba</taxon>
        <taxon>Euglenozoa</taxon>
        <taxon>Kinetoplastea</taxon>
        <taxon>Metakinetoplastina</taxon>
        <taxon>Trypanosomatida</taxon>
        <taxon>Trypanosomatidae</taxon>
        <taxon>Trypanosoma</taxon>
        <taxon>Schizotrypanum</taxon>
    </lineage>
</organism>
<sequence>MKMQQATKGEDAFVVDSHKAASLTSSCEAACACDVDGAPSDQHAKEVNLGNVRVSTVVQQADGTQQLPVDDALLCDCDNTKFILTGSQQEEEEAVGEEESEKDEEGFEEEEEEYDEESDENEERSEEMAEGEAEENEYSFELPGDGGKDPKTKKDVFVIRGKKYAASAFIKNVGFMKVQKKLRRNPKTPLIICTRTKVHNVMECQFLHLTNRAVLVGDRYVRINMLLDNPARVALLKNPMLAAKATFCAVVDDGHDASMCSALHLLPGIVFVGGPQLSVGYFATELHDNLALRRLKDDANSCGRWCRNQLSHVVLTCAFVHYNRGKVYTEVPREPSKPLAVIPSIRPRAPRTAGGRGGRGGPSRGRGTGGRGRGRGGIGRGMNRSRGGHSGVESAPRPHVATATPAISEMMDPGSSTLPIDTVAPMPEERAQAKKEQLLNLLLVVLVVFVAMLAYFLNFN</sequence>
<keyword evidence="4" id="KW-1185">Reference proteome</keyword>
<evidence type="ECO:0000256" key="2">
    <source>
        <dbReference type="SAM" id="Phobius"/>
    </source>
</evidence>
<proteinExistence type="predicted"/>
<dbReference type="Proteomes" id="UP000007350">
    <property type="component" value="Unassembled WGS sequence"/>
</dbReference>
<accession>K2NMB2</accession>
<name>K2NMB2_TRYCR</name>
<dbReference type="AlphaFoldDB" id="K2NMB2"/>
<evidence type="ECO:0000313" key="4">
    <source>
        <dbReference type="Proteomes" id="UP000007350"/>
    </source>
</evidence>